<feature type="transmembrane region" description="Helical" evidence="1">
    <location>
        <begin position="12"/>
        <end position="30"/>
    </location>
</feature>
<keyword evidence="1" id="KW-0472">Membrane</keyword>
<proteinExistence type="predicted"/>
<evidence type="ECO:0000256" key="1">
    <source>
        <dbReference type="SAM" id="Phobius"/>
    </source>
</evidence>
<keyword evidence="2" id="KW-0269">Exonuclease</keyword>
<reference evidence="2 3" key="1">
    <citation type="journal article" date="2014" name="Genome Announc.">
        <title>Draft Genome Sequences of Marine Flavobacterium Nonlabens Strains NR17, NR24, NR27, NR32, NR33, and Ara13.</title>
        <authorList>
            <person name="Nakanishi M."/>
            <person name="Meirelles P."/>
            <person name="Suzuki R."/>
            <person name="Takatani N."/>
            <person name="Mino S."/>
            <person name="Suda W."/>
            <person name="Oshima K."/>
            <person name="Hattori M."/>
            <person name="Ohkuma M."/>
            <person name="Hosokawa M."/>
            <person name="Miyashita K."/>
            <person name="Thompson F.L."/>
            <person name="Niwa A."/>
            <person name="Sawabe T."/>
            <person name="Sawabe T."/>
        </authorList>
    </citation>
    <scope>NUCLEOTIDE SEQUENCE [LARGE SCALE GENOMIC DNA]</scope>
    <source>
        <strain evidence="3">JCM19314</strain>
    </source>
</reference>
<keyword evidence="2" id="KW-0378">Hydrolase</keyword>
<feature type="transmembrane region" description="Helical" evidence="1">
    <location>
        <begin position="42"/>
        <end position="62"/>
    </location>
</feature>
<protein>
    <submittedName>
        <fullName evidence="2">ATP-dependent exoDNAse (Exonuclease V) alpha subunit</fullName>
    </submittedName>
</protein>
<name>A0A090Q9X4_NONUL</name>
<dbReference type="GO" id="GO:0004527">
    <property type="term" value="F:exonuclease activity"/>
    <property type="evidence" value="ECO:0007669"/>
    <property type="project" value="UniProtKB-KW"/>
</dbReference>
<evidence type="ECO:0000313" key="3">
    <source>
        <dbReference type="Proteomes" id="UP000029226"/>
    </source>
</evidence>
<dbReference type="EMBL" id="BBMM01000001">
    <property type="protein sequence ID" value="GAK98982.1"/>
    <property type="molecule type" value="Genomic_DNA"/>
</dbReference>
<accession>A0A090Q9X4</accession>
<organism evidence="2 3">
    <name type="scientific">Nonlabens ulvanivorans</name>
    <name type="common">Persicivirga ulvanivorans</name>
    <dbReference type="NCBI Taxonomy" id="906888"/>
    <lineage>
        <taxon>Bacteria</taxon>
        <taxon>Pseudomonadati</taxon>
        <taxon>Bacteroidota</taxon>
        <taxon>Flavobacteriia</taxon>
        <taxon>Flavobacteriales</taxon>
        <taxon>Flavobacteriaceae</taxon>
        <taxon>Nonlabens</taxon>
    </lineage>
</organism>
<sequence length="65" mass="7098">MLLNQSIMKKLILPILAIFIATTAFMPTTAPPEMAFKKGGNGSVLEFIMAFLTLAMLPCRLAKLN</sequence>
<gene>
    <name evidence="2" type="ORF">JCM19314_3013</name>
</gene>
<evidence type="ECO:0000313" key="2">
    <source>
        <dbReference type="EMBL" id="GAK98982.1"/>
    </source>
</evidence>
<dbReference type="Proteomes" id="UP000029226">
    <property type="component" value="Unassembled WGS sequence"/>
</dbReference>
<dbReference type="AlphaFoldDB" id="A0A090Q9X4"/>
<comment type="caution">
    <text evidence="2">The sequence shown here is derived from an EMBL/GenBank/DDBJ whole genome shotgun (WGS) entry which is preliminary data.</text>
</comment>
<keyword evidence="2" id="KW-0540">Nuclease</keyword>
<keyword evidence="1" id="KW-1133">Transmembrane helix</keyword>
<keyword evidence="1" id="KW-0812">Transmembrane</keyword>